<protein>
    <submittedName>
        <fullName evidence="1">Uncharacterized protein</fullName>
    </submittedName>
</protein>
<dbReference type="Proteomes" id="UP001465976">
    <property type="component" value="Unassembled WGS sequence"/>
</dbReference>
<comment type="caution">
    <text evidence="1">The sequence shown here is derived from an EMBL/GenBank/DDBJ whole genome shotgun (WGS) entry which is preliminary data.</text>
</comment>
<organism evidence="1 2">
    <name type="scientific">Marasmius crinis-equi</name>
    <dbReference type="NCBI Taxonomy" id="585013"/>
    <lineage>
        <taxon>Eukaryota</taxon>
        <taxon>Fungi</taxon>
        <taxon>Dikarya</taxon>
        <taxon>Basidiomycota</taxon>
        <taxon>Agaricomycotina</taxon>
        <taxon>Agaricomycetes</taxon>
        <taxon>Agaricomycetidae</taxon>
        <taxon>Agaricales</taxon>
        <taxon>Marasmiineae</taxon>
        <taxon>Marasmiaceae</taxon>
        <taxon>Marasmius</taxon>
    </lineage>
</organism>
<name>A0ABR3FE26_9AGAR</name>
<gene>
    <name evidence="1" type="ORF">V5O48_008496</name>
</gene>
<proteinExistence type="predicted"/>
<accession>A0ABR3FE26</accession>
<keyword evidence="2" id="KW-1185">Reference proteome</keyword>
<dbReference type="EMBL" id="JBAHYK010000503">
    <property type="protein sequence ID" value="KAL0573457.1"/>
    <property type="molecule type" value="Genomic_DNA"/>
</dbReference>
<sequence>MQDRRFRYTPQAVLDKAVPKYAYPPQPVVFLDRRPEHCGAPFKEPPISFSVNGVPGAYISHIMTGKAPVDGSNDTIFAHLKWSRINLLQDLPGFPASPPMRMSIVMGSEKRPITRQELAKEVALRIYTMIGACRADVIDTKRLRLVAVNLYGTNWVPILAMDGA</sequence>
<evidence type="ECO:0000313" key="1">
    <source>
        <dbReference type="EMBL" id="KAL0573457.1"/>
    </source>
</evidence>
<reference evidence="1 2" key="1">
    <citation type="submission" date="2024-02" db="EMBL/GenBank/DDBJ databases">
        <title>A draft genome for the cacao thread blight pathogen Marasmius crinis-equi.</title>
        <authorList>
            <person name="Cohen S.P."/>
            <person name="Baruah I.K."/>
            <person name="Amoako-Attah I."/>
            <person name="Bukari Y."/>
            <person name="Meinhardt L.W."/>
            <person name="Bailey B.A."/>
        </authorList>
    </citation>
    <scope>NUCLEOTIDE SEQUENCE [LARGE SCALE GENOMIC DNA]</scope>
    <source>
        <strain evidence="1 2">GH-76</strain>
    </source>
</reference>
<evidence type="ECO:0000313" key="2">
    <source>
        <dbReference type="Proteomes" id="UP001465976"/>
    </source>
</evidence>